<evidence type="ECO:0000313" key="3">
    <source>
        <dbReference type="Proteomes" id="UP000553776"/>
    </source>
</evidence>
<accession>A0A841U129</accession>
<comment type="caution">
    <text evidence="2">The sequence shown here is derived from an EMBL/GenBank/DDBJ whole genome shotgun (WGS) entry which is preliminary data.</text>
</comment>
<sequence length="147" mass="16206">MEAFEAIEAIGAIEAIEAIEAIGAIGAIKAIKAIGETGLTLGYRVYRIRANRAIEAMVLKGSMPSSADWRFRPGMKKPPRSARRDGSGTRYLVEGLINPGARAEDDDQQDEQDERECGRSHTAVGSTNWIAHSYHHHLVYCDHRSPF</sequence>
<protein>
    <submittedName>
        <fullName evidence="2">Uncharacterized protein</fullName>
    </submittedName>
</protein>
<evidence type="ECO:0000313" key="2">
    <source>
        <dbReference type="EMBL" id="MBB6692888.1"/>
    </source>
</evidence>
<dbReference type="EMBL" id="JACJVR010000061">
    <property type="protein sequence ID" value="MBB6692888.1"/>
    <property type="molecule type" value="Genomic_DNA"/>
</dbReference>
<dbReference type="RefSeq" id="WP_185136877.1">
    <property type="nucleotide sequence ID" value="NZ_JACJVR010000061.1"/>
</dbReference>
<gene>
    <name evidence="2" type="ORF">H7B90_15870</name>
</gene>
<dbReference type="AlphaFoldDB" id="A0A841U129"/>
<proteinExistence type="predicted"/>
<name>A0A841U129_9BACL</name>
<feature type="region of interest" description="Disordered" evidence="1">
    <location>
        <begin position="69"/>
        <end position="88"/>
    </location>
</feature>
<reference evidence="2 3" key="1">
    <citation type="submission" date="2020-08" db="EMBL/GenBank/DDBJ databases">
        <title>Cohnella phylogeny.</title>
        <authorList>
            <person name="Dunlap C."/>
        </authorList>
    </citation>
    <scope>NUCLEOTIDE SEQUENCE [LARGE SCALE GENOMIC DNA]</scope>
    <source>
        <strain evidence="2 3">DSM 25239</strain>
    </source>
</reference>
<keyword evidence="3" id="KW-1185">Reference proteome</keyword>
<dbReference type="Proteomes" id="UP000553776">
    <property type="component" value="Unassembled WGS sequence"/>
</dbReference>
<evidence type="ECO:0000256" key="1">
    <source>
        <dbReference type="SAM" id="MobiDB-lite"/>
    </source>
</evidence>
<feature type="compositionally biased region" description="Acidic residues" evidence="1">
    <location>
        <begin position="104"/>
        <end position="114"/>
    </location>
</feature>
<feature type="region of interest" description="Disordered" evidence="1">
    <location>
        <begin position="99"/>
        <end position="120"/>
    </location>
</feature>
<organism evidence="2 3">
    <name type="scientific">Cohnella xylanilytica</name>
    <dbReference type="NCBI Taxonomy" id="557555"/>
    <lineage>
        <taxon>Bacteria</taxon>
        <taxon>Bacillati</taxon>
        <taxon>Bacillota</taxon>
        <taxon>Bacilli</taxon>
        <taxon>Bacillales</taxon>
        <taxon>Paenibacillaceae</taxon>
        <taxon>Cohnella</taxon>
    </lineage>
</organism>